<dbReference type="Proteomes" id="UP001221302">
    <property type="component" value="Unassembled WGS sequence"/>
</dbReference>
<dbReference type="NCBIfam" id="NF008911">
    <property type="entry name" value="PRK12275.1-2"/>
    <property type="match status" value="1"/>
</dbReference>
<dbReference type="CDD" id="cd16377">
    <property type="entry name" value="23S_rRNA_IVP_like"/>
    <property type="match status" value="1"/>
</dbReference>
<protein>
    <submittedName>
        <fullName evidence="1">Four helix bundle protein</fullName>
    </submittedName>
</protein>
<evidence type="ECO:0000313" key="1">
    <source>
        <dbReference type="EMBL" id="MDF1613084.1"/>
    </source>
</evidence>
<dbReference type="EMBL" id="JARGDL010000026">
    <property type="protein sequence ID" value="MDF1613084.1"/>
    <property type="molecule type" value="Genomic_DNA"/>
</dbReference>
<dbReference type="Gene3D" id="1.20.1440.60">
    <property type="entry name" value="23S rRNA-intervening sequence"/>
    <property type="match status" value="1"/>
</dbReference>
<keyword evidence="2" id="KW-1185">Reference proteome</keyword>
<accession>A0AAE3P2C4</accession>
<dbReference type="InterPro" id="IPR012657">
    <property type="entry name" value="23S_rRNA-intervening_sequence"/>
</dbReference>
<organism evidence="1 2">
    <name type="scientific">Stygiobacter electus</name>
    <dbReference type="NCBI Taxonomy" id="3032292"/>
    <lineage>
        <taxon>Bacteria</taxon>
        <taxon>Pseudomonadati</taxon>
        <taxon>Ignavibacteriota</taxon>
        <taxon>Ignavibacteria</taxon>
        <taxon>Ignavibacteriales</taxon>
        <taxon>Melioribacteraceae</taxon>
        <taxon>Stygiobacter</taxon>
    </lineage>
</organism>
<dbReference type="PANTHER" id="PTHR38471:SF2">
    <property type="entry name" value="FOUR HELIX BUNDLE PROTEIN"/>
    <property type="match status" value="1"/>
</dbReference>
<dbReference type="Pfam" id="PF05635">
    <property type="entry name" value="23S_rRNA_IVP"/>
    <property type="match status" value="1"/>
</dbReference>
<dbReference type="AlphaFoldDB" id="A0AAE3P2C4"/>
<dbReference type="InterPro" id="IPR036583">
    <property type="entry name" value="23S_rRNA_IVS_sf"/>
</dbReference>
<dbReference type="NCBIfam" id="TIGR02436">
    <property type="entry name" value="four helix bundle protein"/>
    <property type="match status" value="1"/>
</dbReference>
<evidence type="ECO:0000313" key="2">
    <source>
        <dbReference type="Proteomes" id="UP001221302"/>
    </source>
</evidence>
<dbReference type="SUPFAM" id="SSF158446">
    <property type="entry name" value="IVS-encoded protein-like"/>
    <property type="match status" value="1"/>
</dbReference>
<name>A0AAE3P2C4_9BACT</name>
<reference evidence="1" key="1">
    <citation type="submission" date="2023-03" db="EMBL/GenBank/DDBJ databases">
        <title>Stygiobacter electus gen. nov., sp. nov., facultatively anaerobic thermotolerant bacterium of the class Ignavibacteria from a well of Yessentuki mineral water deposit.</title>
        <authorList>
            <person name="Podosokorskaya O.A."/>
            <person name="Elcheninov A.G."/>
            <person name="Petrova N.F."/>
            <person name="Zavarzina D.G."/>
            <person name="Kublanov I.V."/>
            <person name="Merkel A.Y."/>
        </authorList>
    </citation>
    <scope>NUCLEOTIDE SEQUENCE</scope>
    <source>
        <strain evidence="1">09-Me</strain>
    </source>
</reference>
<sequence length="119" mass="13589">MKSHKDLVVWQKSIELVTDIYSLTKDYPKEELFGLSSQMRRAAISIPSNIAEGSARNYNKEFIQFLYVSLGSCAELETQLIISMNLGLIKSETLDIFFIKIKDVRNMLIGLIKSVKNKK</sequence>
<dbReference type="PANTHER" id="PTHR38471">
    <property type="entry name" value="FOUR HELIX BUNDLE PROTEIN"/>
    <property type="match status" value="1"/>
</dbReference>
<gene>
    <name evidence="1" type="ORF">P0M35_13040</name>
</gene>
<dbReference type="RefSeq" id="WP_321536855.1">
    <property type="nucleotide sequence ID" value="NZ_JARGDL010000026.1"/>
</dbReference>
<proteinExistence type="predicted"/>
<comment type="caution">
    <text evidence="1">The sequence shown here is derived from an EMBL/GenBank/DDBJ whole genome shotgun (WGS) entry which is preliminary data.</text>
</comment>